<evidence type="ECO:0000313" key="7">
    <source>
        <dbReference type="Proteomes" id="UP001530293"/>
    </source>
</evidence>
<dbReference type="EMBL" id="JALLBG020000144">
    <property type="protein sequence ID" value="KAL3761920.1"/>
    <property type="molecule type" value="Genomic_DNA"/>
</dbReference>
<dbReference type="CDD" id="cd05676">
    <property type="entry name" value="M20_dipept_like_CNDP"/>
    <property type="match status" value="1"/>
</dbReference>
<dbReference type="SUPFAM" id="SSF53187">
    <property type="entry name" value="Zn-dependent exopeptidases"/>
    <property type="match status" value="1"/>
</dbReference>
<evidence type="ECO:0000256" key="3">
    <source>
        <dbReference type="ARBA" id="ARBA00022723"/>
    </source>
</evidence>
<dbReference type="InterPro" id="IPR051458">
    <property type="entry name" value="Cyt/Met_Dipeptidase"/>
</dbReference>
<gene>
    <name evidence="6" type="ORF">ACHAWU_010097</name>
</gene>
<feature type="domain" description="Peptidase M20 dimerisation" evidence="5">
    <location>
        <begin position="227"/>
        <end position="387"/>
    </location>
</feature>
<dbReference type="Proteomes" id="UP001530293">
    <property type="component" value="Unassembled WGS sequence"/>
</dbReference>
<evidence type="ECO:0000259" key="5">
    <source>
        <dbReference type="Pfam" id="PF07687"/>
    </source>
</evidence>
<evidence type="ECO:0000256" key="2">
    <source>
        <dbReference type="ARBA" id="ARBA00022670"/>
    </source>
</evidence>
<dbReference type="PANTHER" id="PTHR43270">
    <property type="entry name" value="BETA-ALA-HIS DIPEPTIDASE"/>
    <property type="match status" value="1"/>
</dbReference>
<dbReference type="Gene3D" id="3.30.70.360">
    <property type="match status" value="1"/>
</dbReference>
<accession>A0ABD3MCS7</accession>
<evidence type="ECO:0000313" key="6">
    <source>
        <dbReference type="EMBL" id="KAL3761920.1"/>
    </source>
</evidence>
<dbReference type="GO" id="GO:0046872">
    <property type="term" value="F:metal ion binding"/>
    <property type="evidence" value="ECO:0007669"/>
    <property type="project" value="UniProtKB-KW"/>
</dbReference>
<keyword evidence="3" id="KW-0479">Metal-binding</keyword>
<evidence type="ECO:0000256" key="1">
    <source>
        <dbReference type="ARBA" id="ARBA00006247"/>
    </source>
</evidence>
<dbReference type="InterPro" id="IPR001261">
    <property type="entry name" value="ArgE/DapE_CS"/>
</dbReference>
<comment type="similarity">
    <text evidence="1">Belongs to the peptidase M20A family.</text>
</comment>
<dbReference type="PROSITE" id="PS00759">
    <property type="entry name" value="ARGE_DAPE_CPG2_2"/>
    <property type="match status" value="1"/>
</dbReference>
<proteinExistence type="inferred from homology"/>
<dbReference type="AlphaFoldDB" id="A0ABD3MCS7"/>
<comment type="caution">
    <text evidence="6">The sequence shown here is derived from an EMBL/GenBank/DDBJ whole genome shotgun (WGS) entry which is preliminary data.</text>
</comment>
<dbReference type="GO" id="GO:0008233">
    <property type="term" value="F:peptidase activity"/>
    <property type="evidence" value="ECO:0007669"/>
    <property type="project" value="UniProtKB-KW"/>
</dbReference>
<dbReference type="Pfam" id="PF07687">
    <property type="entry name" value="M20_dimer"/>
    <property type="match status" value="1"/>
</dbReference>
<protein>
    <recommendedName>
        <fullName evidence="5">Peptidase M20 dimerisation domain-containing protein</fullName>
    </recommendedName>
</protein>
<dbReference type="InterPro" id="IPR002933">
    <property type="entry name" value="Peptidase_M20"/>
</dbReference>
<evidence type="ECO:0000256" key="4">
    <source>
        <dbReference type="ARBA" id="ARBA00022801"/>
    </source>
</evidence>
<dbReference type="GO" id="GO:0006508">
    <property type="term" value="P:proteolysis"/>
    <property type="evidence" value="ECO:0007669"/>
    <property type="project" value="UniProtKB-KW"/>
</dbReference>
<reference evidence="6 7" key="1">
    <citation type="submission" date="2024-10" db="EMBL/GenBank/DDBJ databases">
        <title>Updated reference genomes for cyclostephanoid diatoms.</title>
        <authorList>
            <person name="Roberts W.R."/>
            <person name="Alverson A.J."/>
        </authorList>
    </citation>
    <scope>NUCLEOTIDE SEQUENCE [LARGE SCALE GENOMIC DNA]</scope>
    <source>
        <strain evidence="6 7">AJA232-27</strain>
    </source>
</reference>
<sequence length="528" mass="57989">MTSAAASAAASSDVEDAFATPFFEHVDDSISQYIFELGEAVAIPSISADLPKHLPDILRMMEWTKDYISRLGGSVQLLPNPIEKDDNGHDLPPILLAEFKAATNSDKKKTVCCYAHLDVQPASKEDGWHSDPFTLTEKDDKLYGRGSTDDKGPALSWLWVIQAHQKLNVDLPVNVKLMFEGMEESGSVGMFDAIQILSKEGQFLSDVDFFCISDSYWLGASKPCLTYGLRGLAYFSVSVQCCEQDLHSGMLGGTVHEAMTDLVQLMSSLVESSGKILVPGIMDDVAPVTADEEALYDGIDFDCEAYKRENKVVATKLMHDNKKDLLMGRWRYPTLSLHGIEGAFGGPGAKTVIPAKAVGKFSIRLVPNQDPKQIEKQVAEHLNKVFADIDSPNKMEVTLLHGARAWLSDPKHPNFEAAAHATEKVYGLSPDYTREGGSIPITTAIEEATKMNVCLLPVGACDDMAHSQNEKYNKRNLINGVKVLGIYLHELGKFEGPKPSKCRCVELSAEELMEPGAFLRGFKCKCMM</sequence>
<dbReference type="Pfam" id="PF01546">
    <property type="entry name" value="Peptidase_M20"/>
    <property type="match status" value="1"/>
</dbReference>
<keyword evidence="4" id="KW-0378">Hydrolase</keyword>
<keyword evidence="7" id="KW-1185">Reference proteome</keyword>
<dbReference type="Gene3D" id="3.40.630.10">
    <property type="entry name" value="Zn peptidases"/>
    <property type="match status" value="1"/>
</dbReference>
<keyword evidence="2" id="KW-0645">Protease</keyword>
<dbReference type="InterPro" id="IPR011650">
    <property type="entry name" value="Peptidase_M20_dimer"/>
</dbReference>
<dbReference type="PANTHER" id="PTHR43270:SF4">
    <property type="entry name" value="CARNOSINE DIPEPTIDASE 2, ISOFORM A"/>
    <property type="match status" value="1"/>
</dbReference>
<name>A0ABD3MCS7_9STRA</name>
<organism evidence="6 7">
    <name type="scientific">Discostella pseudostelligera</name>
    <dbReference type="NCBI Taxonomy" id="259834"/>
    <lineage>
        <taxon>Eukaryota</taxon>
        <taxon>Sar</taxon>
        <taxon>Stramenopiles</taxon>
        <taxon>Ochrophyta</taxon>
        <taxon>Bacillariophyta</taxon>
        <taxon>Coscinodiscophyceae</taxon>
        <taxon>Thalassiosirophycidae</taxon>
        <taxon>Stephanodiscales</taxon>
        <taxon>Stephanodiscaceae</taxon>
        <taxon>Discostella</taxon>
    </lineage>
</organism>